<reference evidence="7 8" key="1">
    <citation type="journal article" date="2016" name="Nat. Commun.">
        <title>Thousands of microbial genomes shed light on interconnected biogeochemical processes in an aquifer system.</title>
        <authorList>
            <person name="Anantharaman K."/>
            <person name="Brown C.T."/>
            <person name="Hug L.A."/>
            <person name="Sharon I."/>
            <person name="Castelle C.J."/>
            <person name="Probst A.J."/>
            <person name="Thomas B.C."/>
            <person name="Singh A."/>
            <person name="Wilkins M.J."/>
            <person name="Karaoz U."/>
            <person name="Brodie E.L."/>
            <person name="Williams K.H."/>
            <person name="Hubbard S.S."/>
            <person name="Banfield J.F."/>
        </authorList>
    </citation>
    <scope>NUCLEOTIDE SEQUENCE [LARGE SCALE GENOMIC DNA]</scope>
</reference>
<organism evidence="7 8">
    <name type="scientific">Candidatus Wildermuthbacteria bacterium RIFCSPHIGHO2_12_FULL_40_12</name>
    <dbReference type="NCBI Taxonomy" id="1802457"/>
    <lineage>
        <taxon>Bacteria</taxon>
        <taxon>Candidatus Wildermuthiibacteriota</taxon>
    </lineage>
</organism>
<proteinExistence type="inferred from homology"/>
<comment type="caution">
    <text evidence="7">The sequence shown here is derived from an EMBL/GenBank/DDBJ whole genome shotgun (WGS) entry which is preliminary data.</text>
</comment>
<evidence type="ECO:0000256" key="4">
    <source>
        <dbReference type="RuleBase" id="RU003719"/>
    </source>
</evidence>
<accession>A0A1G2RET5</accession>
<dbReference type="InterPro" id="IPR036291">
    <property type="entry name" value="NAD(P)-bd_dom_sf"/>
</dbReference>
<protein>
    <submittedName>
        <fullName evidence="7">Hydroxyacid dehydrogenase</fullName>
    </submittedName>
</protein>
<dbReference type="SUPFAM" id="SSF51735">
    <property type="entry name" value="NAD(P)-binding Rossmann-fold domains"/>
    <property type="match status" value="1"/>
</dbReference>
<dbReference type="AlphaFoldDB" id="A0A1G2RET5"/>
<dbReference type="InterPro" id="IPR029753">
    <property type="entry name" value="D-isomer_DH_CS"/>
</dbReference>
<dbReference type="PROSITE" id="PS00670">
    <property type="entry name" value="D_2_HYDROXYACID_DH_2"/>
    <property type="match status" value="1"/>
</dbReference>
<evidence type="ECO:0000256" key="2">
    <source>
        <dbReference type="ARBA" id="ARBA00023002"/>
    </source>
</evidence>
<keyword evidence="3" id="KW-0520">NAD</keyword>
<dbReference type="Gene3D" id="3.40.50.720">
    <property type="entry name" value="NAD(P)-binding Rossmann-like Domain"/>
    <property type="match status" value="2"/>
</dbReference>
<dbReference type="CDD" id="cd12187">
    <property type="entry name" value="LDH_like_1"/>
    <property type="match status" value="1"/>
</dbReference>
<dbReference type="PANTHER" id="PTHR43026">
    <property type="entry name" value="2-HYDROXYACID DEHYDROGENASE HOMOLOG 1-RELATED"/>
    <property type="match status" value="1"/>
</dbReference>
<dbReference type="EMBL" id="MHUC01000003">
    <property type="protein sequence ID" value="OHA71356.1"/>
    <property type="molecule type" value="Genomic_DNA"/>
</dbReference>
<feature type="domain" description="D-isomer specific 2-hydroxyacid dehydrogenase NAD-binding" evidence="6">
    <location>
        <begin position="109"/>
        <end position="305"/>
    </location>
</feature>
<dbReference type="GO" id="GO:0008720">
    <property type="term" value="F:D-lactate dehydrogenase (NAD+) activity"/>
    <property type="evidence" value="ECO:0007669"/>
    <property type="project" value="TreeGrafter"/>
</dbReference>
<dbReference type="Pfam" id="PF00389">
    <property type="entry name" value="2-Hacid_dh"/>
    <property type="match status" value="1"/>
</dbReference>
<evidence type="ECO:0000259" key="6">
    <source>
        <dbReference type="Pfam" id="PF02826"/>
    </source>
</evidence>
<dbReference type="InterPro" id="IPR029752">
    <property type="entry name" value="D-isomer_DH_CS1"/>
</dbReference>
<dbReference type="PROSITE" id="PS00671">
    <property type="entry name" value="D_2_HYDROXYACID_DH_3"/>
    <property type="match status" value="1"/>
</dbReference>
<dbReference type="InterPro" id="IPR058205">
    <property type="entry name" value="D-LDH-like"/>
</dbReference>
<evidence type="ECO:0000256" key="3">
    <source>
        <dbReference type="ARBA" id="ARBA00023027"/>
    </source>
</evidence>
<dbReference type="Pfam" id="PF02826">
    <property type="entry name" value="2-Hacid_dh_C"/>
    <property type="match status" value="1"/>
</dbReference>
<name>A0A1G2RET5_9BACT</name>
<dbReference type="STRING" id="1802457.A3F15_02955"/>
<evidence type="ECO:0000313" key="8">
    <source>
        <dbReference type="Proteomes" id="UP000177078"/>
    </source>
</evidence>
<comment type="similarity">
    <text evidence="1 4">Belongs to the D-isomer specific 2-hydroxyacid dehydrogenase family.</text>
</comment>
<dbReference type="Proteomes" id="UP000177078">
    <property type="component" value="Unassembled WGS sequence"/>
</dbReference>
<feature type="domain" description="D-isomer specific 2-hydroxyacid dehydrogenase catalytic" evidence="5">
    <location>
        <begin position="7"/>
        <end position="334"/>
    </location>
</feature>
<evidence type="ECO:0000256" key="1">
    <source>
        <dbReference type="ARBA" id="ARBA00005854"/>
    </source>
</evidence>
<dbReference type="SUPFAM" id="SSF52283">
    <property type="entry name" value="Formate/glycerate dehydrogenase catalytic domain-like"/>
    <property type="match status" value="1"/>
</dbReference>
<gene>
    <name evidence="7" type="ORF">A3F15_02955</name>
</gene>
<dbReference type="GO" id="GO:0051287">
    <property type="term" value="F:NAD binding"/>
    <property type="evidence" value="ECO:0007669"/>
    <property type="project" value="InterPro"/>
</dbReference>
<evidence type="ECO:0000259" key="5">
    <source>
        <dbReference type="Pfam" id="PF00389"/>
    </source>
</evidence>
<keyword evidence="2 4" id="KW-0560">Oxidoreductase</keyword>
<dbReference type="InterPro" id="IPR006140">
    <property type="entry name" value="D-isomer_DH_NAD-bd"/>
</dbReference>
<sequence length="338" mass="38528">MKKLKIAFFETEPWEINYLKPRLKGLDLIFFEDKLTSRNLKKILDVDVLSPFIYSVVDKKVINSLESLKYIATRSTGFDHIDLKSCRRKNILVSNVPTYGENTVAEHTFALILALSRKVHLSWERTQKGNFSLDNLRGFDLKGKNLGVVGVGNIGRHVIRIAKGFDMNILAFDIKKDQKFAKEIGFKYVPLDYLFKNSDIITLHVPYNRATHHLVNLKTLKLFKKGCYLINTARGGICDTTALLKGLKQGIFAGLGLDVLEEECFIKEEIELLSTVFKRTCDLKTVLENHILINQPNVVITPHNAFNSKEALTRILDTTVESIKSFAKNKPINLVKYR</sequence>
<dbReference type="PANTHER" id="PTHR43026:SF1">
    <property type="entry name" value="2-HYDROXYACID DEHYDROGENASE HOMOLOG 1-RELATED"/>
    <property type="match status" value="1"/>
</dbReference>
<dbReference type="InterPro" id="IPR006139">
    <property type="entry name" value="D-isomer_2_OHA_DH_cat_dom"/>
</dbReference>
<dbReference type="PROSITE" id="PS00065">
    <property type="entry name" value="D_2_HYDROXYACID_DH_1"/>
    <property type="match status" value="1"/>
</dbReference>
<evidence type="ECO:0000313" key="7">
    <source>
        <dbReference type="EMBL" id="OHA71356.1"/>
    </source>
</evidence>